<proteinExistence type="predicted"/>
<reference evidence="1 2" key="1">
    <citation type="submission" date="2024-04" db="EMBL/GenBank/DDBJ databases">
        <title>Complete genome sequence of Fusarium acuminatum.</title>
        <authorList>
            <person name="Lan B."/>
        </authorList>
    </citation>
    <scope>NUCLEOTIDE SEQUENCE [LARGE SCALE GENOMIC DNA]</scope>
    <source>
        <strain evidence="1">1A</strain>
    </source>
</reference>
<dbReference type="EMBL" id="CP151261">
    <property type="protein sequence ID" value="WZH43642.1"/>
    <property type="molecule type" value="Genomic_DNA"/>
</dbReference>
<accession>A0ABZ2WUM4</accession>
<name>A0ABZ2WUM4_9HYPO</name>
<keyword evidence="2" id="KW-1185">Reference proteome</keyword>
<sequence length="85" mass="9849">MNTETNRRARAQEGNPNLNTFLYFCFSTPYARTDEAKGSYQAAWEKIKQATAEKDLDDVKEAVQEYIKSVNGEVTYRQLEETFID</sequence>
<dbReference type="Proteomes" id="UP001489902">
    <property type="component" value="Chromosome 2"/>
</dbReference>
<gene>
    <name evidence="1" type="ORF">QYS62_004650</name>
</gene>
<protein>
    <submittedName>
        <fullName evidence="1">Hexamer-binding protein</fullName>
    </submittedName>
</protein>
<organism evidence="1 2">
    <name type="scientific">Fusarium acuminatum</name>
    <dbReference type="NCBI Taxonomy" id="5515"/>
    <lineage>
        <taxon>Eukaryota</taxon>
        <taxon>Fungi</taxon>
        <taxon>Dikarya</taxon>
        <taxon>Ascomycota</taxon>
        <taxon>Pezizomycotina</taxon>
        <taxon>Sordariomycetes</taxon>
        <taxon>Hypocreomycetidae</taxon>
        <taxon>Hypocreales</taxon>
        <taxon>Nectriaceae</taxon>
        <taxon>Fusarium</taxon>
        <taxon>Fusarium tricinctum species complex</taxon>
    </lineage>
</organism>
<evidence type="ECO:0000313" key="1">
    <source>
        <dbReference type="EMBL" id="WZH43642.1"/>
    </source>
</evidence>
<evidence type="ECO:0000313" key="2">
    <source>
        <dbReference type="Proteomes" id="UP001489902"/>
    </source>
</evidence>